<dbReference type="OrthoDB" id="193931at2759"/>
<feature type="region of interest" description="Disordered" evidence="10">
    <location>
        <begin position="1"/>
        <end position="26"/>
    </location>
</feature>
<dbReference type="EMBL" id="GL832966">
    <property type="protein sequence ID" value="EGD73490.1"/>
    <property type="molecule type" value="Genomic_DNA"/>
</dbReference>
<feature type="region of interest" description="Disordered" evidence="10">
    <location>
        <begin position="512"/>
        <end position="557"/>
    </location>
</feature>
<dbReference type="InterPro" id="IPR017441">
    <property type="entry name" value="Protein_kinase_ATP_BS"/>
</dbReference>
<dbReference type="FunFam" id="3.30.200.20:FF:000003">
    <property type="entry name" value="Non-specific serine/threonine protein kinase"/>
    <property type="match status" value="1"/>
</dbReference>
<dbReference type="PROSITE" id="PS50032">
    <property type="entry name" value="KA1"/>
    <property type="match status" value="1"/>
</dbReference>
<evidence type="ECO:0000259" key="11">
    <source>
        <dbReference type="PROSITE" id="PS50011"/>
    </source>
</evidence>
<evidence type="ECO:0000256" key="10">
    <source>
        <dbReference type="SAM" id="MobiDB-lite"/>
    </source>
</evidence>
<keyword evidence="6 9" id="KW-0067">ATP-binding</keyword>
<dbReference type="PANTHER" id="PTHR24346">
    <property type="entry name" value="MAP/MICROTUBULE AFFINITY-REGULATING KINASE"/>
    <property type="match status" value="1"/>
</dbReference>
<evidence type="ECO:0000256" key="7">
    <source>
        <dbReference type="ARBA" id="ARBA00047899"/>
    </source>
</evidence>
<evidence type="ECO:0000313" key="14">
    <source>
        <dbReference type="Proteomes" id="UP000007799"/>
    </source>
</evidence>
<keyword evidence="2" id="KW-0723">Serine/threonine-protein kinase</keyword>
<keyword evidence="4 9" id="KW-0547">Nucleotide-binding</keyword>
<dbReference type="STRING" id="946362.F2UAS4"/>
<evidence type="ECO:0000256" key="5">
    <source>
        <dbReference type="ARBA" id="ARBA00022777"/>
    </source>
</evidence>
<dbReference type="GO" id="GO:0005524">
    <property type="term" value="F:ATP binding"/>
    <property type="evidence" value="ECO:0007669"/>
    <property type="project" value="UniProtKB-UniRule"/>
</dbReference>
<feature type="compositionally biased region" description="Polar residues" evidence="10">
    <location>
        <begin position="394"/>
        <end position="412"/>
    </location>
</feature>
<keyword evidence="14" id="KW-1185">Reference proteome</keyword>
<dbReference type="KEGG" id="sre:PTSG_05194"/>
<dbReference type="FunFam" id="1.10.510.10:FF:000271">
    <property type="entry name" value="Non-specific serine/threonine protein kinase"/>
    <property type="match status" value="1"/>
</dbReference>
<proteinExistence type="predicted"/>
<dbReference type="PROSITE" id="PS00107">
    <property type="entry name" value="PROTEIN_KINASE_ATP"/>
    <property type="match status" value="1"/>
</dbReference>
<dbReference type="FunCoup" id="F2UAS4">
    <property type="interactions" value="516"/>
</dbReference>
<evidence type="ECO:0000256" key="6">
    <source>
        <dbReference type="ARBA" id="ARBA00022840"/>
    </source>
</evidence>
<comment type="catalytic activity">
    <reaction evidence="8">
        <text>L-seryl-[protein] + ATP = O-phospho-L-seryl-[protein] + ADP + H(+)</text>
        <dbReference type="Rhea" id="RHEA:17989"/>
        <dbReference type="Rhea" id="RHEA-COMP:9863"/>
        <dbReference type="Rhea" id="RHEA-COMP:11604"/>
        <dbReference type="ChEBI" id="CHEBI:15378"/>
        <dbReference type="ChEBI" id="CHEBI:29999"/>
        <dbReference type="ChEBI" id="CHEBI:30616"/>
        <dbReference type="ChEBI" id="CHEBI:83421"/>
        <dbReference type="ChEBI" id="CHEBI:456216"/>
        <dbReference type="EC" id="2.7.11.1"/>
    </reaction>
</comment>
<dbReference type="PROSITE" id="PS50011">
    <property type="entry name" value="PROTEIN_KINASE_DOM"/>
    <property type="match status" value="1"/>
</dbReference>
<dbReference type="GO" id="GO:0035556">
    <property type="term" value="P:intracellular signal transduction"/>
    <property type="evidence" value="ECO:0007669"/>
    <property type="project" value="TreeGrafter"/>
</dbReference>
<dbReference type="SUPFAM" id="SSF103243">
    <property type="entry name" value="KA1-like"/>
    <property type="match status" value="1"/>
</dbReference>
<evidence type="ECO:0000259" key="12">
    <source>
        <dbReference type="PROSITE" id="PS50032"/>
    </source>
</evidence>
<dbReference type="PANTHER" id="PTHR24346:SF30">
    <property type="entry name" value="MATERNAL EMBRYONIC LEUCINE ZIPPER KINASE"/>
    <property type="match status" value="1"/>
</dbReference>
<keyword evidence="5 13" id="KW-0418">Kinase</keyword>
<dbReference type="Proteomes" id="UP000007799">
    <property type="component" value="Unassembled WGS sequence"/>
</dbReference>
<sequence>MATRTCAYSSPAASMQTGFSHSPSGRHKYPPEITDHYEVKDTIGTGGFAKVKIARHKLTHTKVAIKIMLKEKLRQTNDLKRVALEIEALKDLKHQNICRLYQVIETEDRYFLVLEYAPGGELFDYIVARSRCKEQEARKFFRQIVSAVHYMHGKGYVHRDLKPENLLLDADRNIKLIDFGLIAKTSSIQEDMLSTCCGSAAYAAPELIRGEKYHGAPADVWSLGILLYALLCGFLPFDDDNTQRLYKLIQRGTYEIPPWLSKESEDFIACMLRHRPEHRISLDGILSHPWMLKGLDVPRIDPSSTIEEHGGVLHSESVQELARYYGTSMTLMEQWIKEYGYGVITANYELVKQRFQDNKPIKLPRGKGTLPAEKAIVLLKLKETRRSMDGRSSPLATSASVSRNTSNVSITTEDVDKHHQSLSSPEEEDQVRHDVEPAGMATAPDRVMSSPPRPHPRRPAKDSLAPQHMLASGSPRSPGRGRSRTVGASDTRNVQNMLLTSPKRADAFGGSMQHMAQSDDDDDDELKRHTSNPSLSPAKKRQSEGAPHIPPMQQERRGSALKAGLGSLARSLFNVFGSRNLTEPRVVKGLFNADSTSSKTPEAVLEEICRVLADEHCDFTQRGFHVRAKFLDDDDKHYITINFEVCRIDGFADVVGVRPKRIKGDTWRYKKKLEDILRQLHL</sequence>
<dbReference type="Gene3D" id="1.10.510.10">
    <property type="entry name" value="Transferase(Phosphotransferase) domain 1"/>
    <property type="match status" value="1"/>
</dbReference>
<dbReference type="Pfam" id="PF00069">
    <property type="entry name" value="Pkinase"/>
    <property type="match status" value="1"/>
</dbReference>
<dbReference type="Gene3D" id="3.30.310.80">
    <property type="entry name" value="Kinase associated domain 1, KA1"/>
    <property type="match status" value="1"/>
</dbReference>
<dbReference type="InterPro" id="IPR000719">
    <property type="entry name" value="Prot_kinase_dom"/>
</dbReference>
<dbReference type="PROSITE" id="PS00108">
    <property type="entry name" value="PROTEIN_KINASE_ST"/>
    <property type="match status" value="1"/>
</dbReference>
<evidence type="ECO:0000256" key="9">
    <source>
        <dbReference type="PROSITE-ProRule" id="PRU10141"/>
    </source>
</evidence>
<feature type="compositionally biased region" description="Polar residues" evidence="10">
    <location>
        <begin position="486"/>
        <end position="496"/>
    </location>
</feature>
<dbReference type="InterPro" id="IPR011009">
    <property type="entry name" value="Kinase-like_dom_sf"/>
</dbReference>
<dbReference type="CDD" id="cd12198">
    <property type="entry name" value="MELK_C"/>
    <property type="match status" value="1"/>
</dbReference>
<dbReference type="AlphaFoldDB" id="F2UAS4"/>
<feature type="region of interest" description="Disordered" evidence="10">
    <location>
        <begin position="386"/>
        <end position="496"/>
    </location>
</feature>
<dbReference type="InParanoid" id="F2UAS4"/>
<reference evidence="13" key="1">
    <citation type="submission" date="2009-08" db="EMBL/GenBank/DDBJ databases">
        <title>Annotation of Salpingoeca rosetta.</title>
        <authorList>
            <consortium name="The Broad Institute Genome Sequencing Platform"/>
            <person name="Russ C."/>
            <person name="Cuomo C."/>
            <person name="Burger G."/>
            <person name="Gray M.W."/>
            <person name="Holland P.W.H."/>
            <person name="King N."/>
            <person name="Lang F.B.F."/>
            <person name="Roger A.J."/>
            <person name="Ruiz-Trillo I."/>
            <person name="Young S.K."/>
            <person name="Zeng Q."/>
            <person name="Gargeya S."/>
            <person name="Alvarado L."/>
            <person name="Berlin A."/>
            <person name="Chapman S.B."/>
            <person name="Chen Z."/>
            <person name="Freedman E."/>
            <person name="Gellesch M."/>
            <person name="Goldberg J."/>
            <person name="Griggs A."/>
            <person name="Gujja S."/>
            <person name="Heilman E."/>
            <person name="Heiman D."/>
            <person name="Howarth C."/>
            <person name="Mehta T."/>
            <person name="Neiman D."/>
            <person name="Pearson M."/>
            <person name="Roberts A."/>
            <person name="Saif S."/>
            <person name="Shea T."/>
            <person name="Shenoy N."/>
            <person name="Sisk P."/>
            <person name="Stolte C."/>
            <person name="Sykes S."/>
            <person name="White J."/>
            <person name="Yandava C."/>
            <person name="Haas B."/>
            <person name="Nusbaum C."/>
            <person name="Birren B."/>
        </authorList>
    </citation>
    <scope>NUCLEOTIDE SEQUENCE [LARGE SCALE GENOMIC DNA]</scope>
    <source>
        <strain evidence="13">ATCC 50818</strain>
    </source>
</reference>
<dbReference type="GO" id="GO:0004674">
    <property type="term" value="F:protein serine/threonine kinase activity"/>
    <property type="evidence" value="ECO:0007669"/>
    <property type="project" value="UniProtKB-KW"/>
</dbReference>
<dbReference type="GeneID" id="16074351"/>
<dbReference type="InterPro" id="IPR028375">
    <property type="entry name" value="KA1/Ssp2_C"/>
</dbReference>
<accession>F2UAS4</accession>
<dbReference type="InterPro" id="IPR008271">
    <property type="entry name" value="Ser/Thr_kinase_AS"/>
</dbReference>
<dbReference type="eggNOG" id="KOG0583">
    <property type="taxonomic scope" value="Eukaryota"/>
</dbReference>
<evidence type="ECO:0000256" key="3">
    <source>
        <dbReference type="ARBA" id="ARBA00022679"/>
    </source>
</evidence>
<evidence type="ECO:0000256" key="1">
    <source>
        <dbReference type="ARBA" id="ARBA00012513"/>
    </source>
</evidence>
<dbReference type="OMA" id="ATRTCAY"/>
<dbReference type="InterPro" id="IPR001772">
    <property type="entry name" value="KA1_dom"/>
</dbReference>
<name>F2UAS4_SALR5</name>
<feature type="domain" description="Protein kinase" evidence="11">
    <location>
        <begin position="37"/>
        <end position="291"/>
    </location>
</feature>
<organism evidence="14">
    <name type="scientific">Salpingoeca rosetta (strain ATCC 50818 / BSB-021)</name>
    <dbReference type="NCBI Taxonomy" id="946362"/>
    <lineage>
        <taxon>Eukaryota</taxon>
        <taxon>Choanoflagellata</taxon>
        <taxon>Craspedida</taxon>
        <taxon>Salpingoecidae</taxon>
        <taxon>Salpingoeca</taxon>
    </lineage>
</organism>
<dbReference type="Pfam" id="PF02149">
    <property type="entry name" value="KA1"/>
    <property type="match status" value="1"/>
</dbReference>
<feature type="domain" description="KA1" evidence="12">
    <location>
        <begin position="632"/>
        <end position="682"/>
    </location>
</feature>
<protein>
    <recommendedName>
        <fullName evidence="1">non-specific serine/threonine protein kinase</fullName>
        <ecNumber evidence="1">2.7.11.1</ecNumber>
    </recommendedName>
</protein>
<keyword evidence="3" id="KW-0808">Transferase</keyword>
<dbReference type="EC" id="2.7.11.1" evidence="1"/>
<evidence type="ECO:0000256" key="8">
    <source>
        <dbReference type="ARBA" id="ARBA00048679"/>
    </source>
</evidence>
<dbReference type="SUPFAM" id="SSF56112">
    <property type="entry name" value="Protein kinase-like (PK-like)"/>
    <property type="match status" value="1"/>
</dbReference>
<dbReference type="SMART" id="SM00220">
    <property type="entry name" value="S_TKc"/>
    <property type="match status" value="1"/>
</dbReference>
<evidence type="ECO:0000313" key="13">
    <source>
        <dbReference type="EMBL" id="EGD73490.1"/>
    </source>
</evidence>
<comment type="catalytic activity">
    <reaction evidence="7">
        <text>L-threonyl-[protein] + ATP = O-phospho-L-threonyl-[protein] + ADP + H(+)</text>
        <dbReference type="Rhea" id="RHEA:46608"/>
        <dbReference type="Rhea" id="RHEA-COMP:11060"/>
        <dbReference type="Rhea" id="RHEA-COMP:11605"/>
        <dbReference type="ChEBI" id="CHEBI:15378"/>
        <dbReference type="ChEBI" id="CHEBI:30013"/>
        <dbReference type="ChEBI" id="CHEBI:30616"/>
        <dbReference type="ChEBI" id="CHEBI:61977"/>
        <dbReference type="ChEBI" id="CHEBI:456216"/>
        <dbReference type="EC" id="2.7.11.1"/>
    </reaction>
</comment>
<gene>
    <name evidence="13" type="ORF">PTSG_05194</name>
</gene>
<feature type="binding site" evidence="9">
    <location>
        <position position="66"/>
    </location>
    <ligand>
        <name>ATP</name>
        <dbReference type="ChEBI" id="CHEBI:30616"/>
    </ligand>
</feature>
<evidence type="ECO:0000256" key="2">
    <source>
        <dbReference type="ARBA" id="ARBA00022527"/>
    </source>
</evidence>
<evidence type="ECO:0000256" key="4">
    <source>
        <dbReference type="ARBA" id="ARBA00022741"/>
    </source>
</evidence>
<dbReference type="GO" id="GO:0005737">
    <property type="term" value="C:cytoplasm"/>
    <property type="evidence" value="ECO:0007669"/>
    <property type="project" value="TreeGrafter"/>
</dbReference>
<dbReference type="GO" id="GO:0106310">
    <property type="term" value="F:protein serine kinase activity"/>
    <property type="evidence" value="ECO:0007669"/>
    <property type="project" value="RHEA"/>
</dbReference>
<dbReference type="RefSeq" id="XP_004993772.1">
    <property type="nucleotide sequence ID" value="XM_004993715.1"/>
</dbReference>
<feature type="compositionally biased region" description="Polar residues" evidence="10">
    <location>
        <begin position="1"/>
        <end position="23"/>
    </location>
</feature>